<dbReference type="InterPro" id="IPR016040">
    <property type="entry name" value="NAD(P)-bd_dom"/>
</dbReference>
<dbReference type="SUPFAM" id="SSF51735">
    <property type="entry name" value="NAD(P)-binding Rossmann-fold domains"/>
    <property type="match status" value="1"/>
</dbReference>
<keyword evidence="3" id="KW-1185">Reference proteome</keyword>
<dbReference type="PANTHER" id="PTHR15020">
    <property type="entry name" value="FLAVIN REDUCTASE-RELATED"/>
    <property type="match status" value="1"/>
</dbReference>
<dbReference type="RefSeq" id="WP_158028329.1">
    <property type="nucleotide sequence ID" value="NZ_BMHG01000001.1"/>
</dbReference>
<dbReference type="OrthoDB" id="4248066at2"/>
<dbReference type="Proteomes" id="UP000431744">
    <property type="component" value="Unassembled WGS sequence"/>
</dbReference>
<reference evidence="2 3" key="1">
    <citation type="submission" date="2019-09" db="EMBL/GenBank/DDBJ databases">
        <title>Phylogeny of genus Pseudoclavibacter and closely related genus.</title>
        <authorList>
            <person name="Li Y."/>
        </authorList>
    </citation>
    <scope>NUCLEOTIDE SEQUENCE [LARGE SCALE GENOMIC DNA]</scope>
    <source>
        <strain evidence="2 3">EGI 60007</strain>
    </source>
</reference>
<sequence length="237" mass="24481">MSTSPRIVIVGGHGKVALLTAPKLASRGFSVEGIIRDPGQRGDLEAAQAAPVELDIESASVDELATAFRGAAAIVFAAGAGGGDPERTRAIDFEAAVQSMTAARRAEVSRFVLVSYARAGVDVNVIDPSDSFFPYAKAKHDADRHLRGTDLEYTILGPGRLTLEPATGAITIADEEGRIDGNEPGGDNASTSRENVAEVIAHVLAEGAAIRSTVNFYDGQTPIAQALATVPAGSDGV</sequence>
<gene>
    <name evidence="2" type="ORF">F8O04_05780</name>
</gene>
<protein>
    <submittedName>
        <fullName evidence="2">NAD(P)H-binding protein</fullName>
    </submittedName>
</protein>
<comment type="caution">
    <text evidence="2">The sequence shown here is derived from an EMBL/GenBank/DDBJ whole genome shotgun (WGS) entry which is preliminary data.</text>
</comment>
<dbReference type="EMBL" id="WBJY01000001">
    <property type="protein sequence ID" value="KAB1649744.1"/>
    <property type="molecule type" value="Genomic_DNA"/>
</dbReference>
<name>A0A6H9WTK5_9MICO</name>
<dbReference type="Pfam" id="PF13460">
    <property type="entry name" value="NAD_binding_10"/>
    <property type="match status" value="1"/>
</dbReference>
<accession>A0A6H9WTK5</accession>
<evidence type="ECO:0000313" key="2">
    <source>
        <dbReference type="EMBL" id="KAB1649744.1"/>
    </source>
</evidence>
<evidence type="ECO:0000313" key="3">
    <source>
        <dbReference type="Proteomes" id="UP000431744"/>
    </source>
</evidence>
<dbReference type="Gene3D" id="3.40.50.720">
    <property type="entry name" value="NAD(P)-binding Rossmann-like Domain"/>
    <property type="match status" value="1"/>
</dbReference>
<dbReference type="AlphaFoldDB" id="A0A6H9WTK5"/>
<evidence type="ECO:0000259" key="1">
    <source>
        <dbReference type="Pfam" id="PF13460"/>
    </source>
</evidence>
<dbReference type="PANTHER" id="PTHR15020:SF50">
    <property type="entry name" value="UPF0659 PROTEIN YMR090W"/>
    <property type="match status" value="1"/>
</dbReference>
<dbReference type="InterPro" id="IPR036291">
    <property type="entry name" value="NAD(P)-bd_dom_sf"/>
</dbReference>
<feature type="domain" description="NAD(P)-binding" evidence="1">
    <location>
        <begin position="11"/>
        <end position="206"/>
    </location>
</feature>
<proteinExistence type="predicted"/>
<organism evidence="2 3">
    <name type="scientific">Pseudoclavibacter endophyticus</name>
    <dbReference type="NCBI Taxonomy" id="1778590"/>
    <lineage>
        <taxon>Bacteria</taxon>
        <taxon>Bacillati</taxon>
        <taxon>Actinomycetota</taxon>
        <taxon>Actinomycetes</taxon>
        <taxon>Micrococcales</taxon>
        <taxon>Microbacteriaceae</taxon>
        <taxon>Pseudoclavibacter</taxon>
    </lineage>
</organism>